<sequence length="40" mass="4711">MQTLEIRENHSHLRRSLRRCFRVPSIPLLLKVRRGGVGEV</sequence>
<proteinExistence type="predicted"/>
<name>A0A2P2NPM5_RHIMU</name>
<protein>
    <submittedName>
        <fullName evidence="1">Protein binding protein</fullName>
    </submittedName>
</protein>
<organism evidence="1">
    <name type="scientific">Rhizophora mucronata</name>
    <name type="common">Asiatic mangrove</name>
    <dbReference type="NCBI Taxonomy" id="61149"/>
    <lineage>
        <taxon>Eukaryota</taxon>
        <taxon>Viridiplantae</taxon>
        <taxon>Streptophyta</taxon>
        <taxon>Embryophyta</taxon>
        <taxon>Tracheophyta</taxon>
        <taxon>Spermatophyta</taxon>
        <taxon>Magnoliopsida</taxon>
        <taxon>eudicotyledons</taxon>
        <taxon>Gunneridae</taxon>
        <taxon>Pentapetalae</taxon>
        <taxon>rosids</taxon>
        <taxon>fabids</taxon>
        <taxon>Malpighiales</taxon>
        <taxon>Rhizophoraceae</taxon>
        <taxon>Rhizophora</taxon>
    </lineage>
</organism>
<dbReference type="AlphaFoldDB" id="A0A2P2NPM5"/>
<reference evidence="1" key="1">
    <citation type="submission" date="2018-02" db="EMBL/GenBank/DDBJ databases">
        <title>Rhizophora mucronata_Transcriptome.</title>
        <authorList>
            <person name="Meera S.P."/>
            <person name="Sreeshan A."/>
            <person name="Augustine A."/>
        </authorList>
    </citation>
    <scope>NUCLEOTIDE SEQUENCE</scope>
    <source>
        <tissue evidence="1">Leaf</tissue>
    </source>
</reference>
<evidence type="ECO:0000313" key="1">
    <source>
        <dbReference type="EMBL" id="MBX44391.1"/>
    </source>
</evidence>
<accession>A0A2P2NPM5</accession>
<dbReference type="EMBL" id="GGEC01063907">
    <property type="protein sequence ID" value="MBX44391.1"/>
    <property type="molecule type" value="Transcribed_RNA"/>
</dbReference>